<dbReference type="Proteomes" id="UP000186524">
    <property type="component" value="Unassembled WGS sequence"/>
</dbReference>
<protein>
    <submittedName>
        <fullName evidence="1">Aldolase</fullName>
    </submittedName>
</protein>
<sequence length="312" mass="35448">MIDIEKKIVYKVFGLHVVSEIPLPELLVIDEAEEPVEVVIEQADLTALWPDLAETNKHFVIKEDFVMFWIPDIAIFLIQDGNKITFSPVESTGEDQIRLYILGSCMGALLMQRKIFPLHGSAVAIDGKAYAIVGDSGAGKSTLASAFLSRGYQLLSDDVIPVSFSEQNIPIVTPAYPQQKLWLESLEQFGMESAHYRPIFDRETKFAVPVSAQFATEPLPLAGVFELVKTDHHEIVIQPIQKMERFHTLFKHTYRNFFITQSGLMEWHFNTSVKIVNKIDLYQLRRPISRFTAHHLTDLILTALEKGETIYD</sequence>
<evidence type="ECO:0000313" key="1">
    <source>
        <dbReference type="EMBL" id="OKL36571.1"/>
    </source>
</evidence>
<dbReference type="EMBL" id="MRWQ01000006">
    <property type="protein sequence ID" value="OKL36571.1"/>
    <property type="molecule type" value="Genomic_DNA"/>
</dbReference>
<dbReference type="InterPro" id="IPR027417">
    <property type="entry name" value="P-loop_NTPase"/>
</dbReference>
<comment type="caution">
    <text evidence="1">The sequence shown here is derived from an EMBL/GenBank/DDBJ whole genome shotgun (WGS) entry which is preliminary data.</text>
</comment>
<organism evidence="1 2">
    <name type="scientific">Domibacillus mangrovi</name>
    <dbReference type="NCBI Taxonomy" id="1714354"/>
    <lineage>
        <taxon>Bacteria</taxon>
        <taxon>Bacillati</taxon>
        <taxon>Bacillota</taxon>
        <taxon>Bacilli</taxon>
        <taxon>Bacillales</taxon>
        <taxon>Bacillaceae</taxon>
        <taxon>Domibacillus</taxon>
    </lineage>
</organism>
<dbReference type="RefSeq" id="WP_073711296.1">
    <property type="nucleotide sequence ID" value="NZ_MRWQ01000006.1"/>
</dbReference>
<accession>A0A1Q5P325</accession>
<proteinExistence type="predicted"/>
<keyword evidence="2" id="KW-1185">Reference proteome</keyword>
<dbReference type="SUPFAM" id="SSF53795">
    <property type="entry name" value="PEP carboxykinase-like"/>
    <property type="match status" value="1"/>
</dbReference>
<reference evidence="1 2" key="1">
    <citation type="submission" date="2016-12" db="EMBL/GenBank/DDBJ databases">
        <title>Domibacillus sp. SAOS 44 whole genome sequencing.</title>
        <authorList>
            <person name="Verma A."/>
            <person name="Krishnamurthi S."/>
        </authorList>
    </citation>
    <scope>NUCLEOTIDE SEQUENCE [LARGE SCALE GENOMIC DNA]</scope>
    <source>
        <strain evidence="1 2">SAOS 44</strain>
    </source>
</reference>
<dbReference type="Gene3D" id="3.40.50.300">
    <property type="entry name" value="P-loop containing nucleotide triphosphate hydrolases"/>
    <property type="match status" value="1"/>
</dbReference>
<gene>
    <name evidence="1" type="ORF">BLL40_07475</name>
</gene>
<name>A0A1Q5P325_9BACI</name>
<evidence type="ECO:0000313" key="2">
    <source>
        <dbReference type="Proteomes" id="UP000186524"/>
    </source>
</evidence>
<dbReference type="STRING" id="1714354.BLL40_07475"/>
<dbReference type="OrthoDB" id="5430844at2"/>
<dbReference type="AlphaFoldDB" id="A0A1Q5P325"/>